<evidence type="ECO:0000313" key="1">
    <source>
        <dbReference type="EMBL" id="GIY35994.1"/>
    </source>
</evidence>
<evidence type="ECO:0000313" key="2">
    <source>
        <dbReference type="Proteomes" id="UP001054837"/>
    </source>
</evidence>
<organism evidence="1 2">
    <name type="scientific">Caerostris darwini</name>
    <dbReference type="NCBI Taxonomy" id="1538125"/>
    <lineage>
        <taxon>Eukaryota</taxon>
        <taxon>Metazoa</taxon>
        <taxon>Ecdysozoa</taxon>
        <taxon>Arthropoda</taxon>
        <taxon>Chelicerata</taxon>
        <taxon>Arachnida</taxon>
        <taxon>Araneae</taxon>
        <taxon>Araneomorphae</taxon>
        <taxon>Entelegynae</taxon>
        <taxon>Araneoidea</taxon>
        <taxon>Araneidae</taxon>
        <taxon>Caerostris</taxon>
    </lineage>
</organism>
<dbReference type="AlphaFoldDB" id="A0AAV4SSM4"/>
<sequence length="86" mass="9331">MVCSKRISVPQAQQFVSVHSNDTVVSLPPVSNAATPWVVNGKDSSRVLAVIQNTGGRTSRKILICMRRSDSGSIKLDPFLFAAKIF</sequence>
<reference evidence="1 2" key="1">
    <citation type="submission" date="2021-06" db="EMBL/GenBank/DDBJ databases">
        <title>Caerostris darwini draft genome.</title>
        <authorList>
            <person name="Kono N."/>
            <person name="Arakawa K."/>
        </authorList>
    </citation>
    <scope>NUCLEOTIDE SEQUENCE [LARGE SCALE GENOMIC DNA]</scope>
</reference>
<dbReference type="EMBL" id="BPLQ01008222">
    <property type="protein sequence ID" value="GIY35994.1"/>
    <property type="molecule type" value="Genomic_DNA"/>
</dbReference>
<proteinExistence type="predicted"/>
<comment type="caution">
    <text evidence="1">The sequence shown here is derived from an EMBL/GenBank/DDBJ whole genome shotgun (WGS) entry which is preliminary data.</text>
</comment>
<name>A0AAV4SSM4_9ARAC</name>
<protein>
    <submittedName>
        <fullName evidence="1">Uncharacterized protein</fullName>
    </submittedName>
</protein>
<keyword evidence="2" id="KW-1185">Reference proteome</keyword>
<accession>A0AAV4SSM4</accession>
<dbReference type="Proteomes" id="UP001054837">
    <property type="component" value="Unassembled WGS sequence"/>
</dbReference>
<gene>
    <name evidence="1" type="ORF">CDAR_436751</name>
</gene>